<dbReference type="Pfam" id="PF17293">
    <property type="entry name" value="Arm-DNA-bind_5"/>
    <property type="match status" value="1"/>
</dbReference>
<dbReference type="Pfam" id="PF00589">
    <property type="entry name" value="Phage_integrase"/>
    <property type="match status" value="1"/>
</dbReference>
<dbReference type="PANTHER" id="PTHR30349:SF41">
    <property type="entry name" value="INTEGRASE_RECOMBINASE PROTEIN MJ0367-RELATED"/>
    <property type="match status" value="1"/>
</dbReference>
<dbReference type="Pfam" id="PF13102">
    <property type="entry name" value="Phage_int_SAM_5"/>
    <property type="match status" value="1"/>
</dbReference>
<dbReference type="InterPro" id="IPR050090">
    <property type="entry name" value="Tyrosine_recombinase_XerCD"/>
</dbReference>
<dbReference type="InterPro" id="IPR010998">
    <property type="entry name" value="Integrase_recombinase_N"/>
</dbReference>
<reference evidence="5 6" key="1">
    <citation type="submission" date="2014-07" db="EMBL/GenBank/DDBJ databases">
        <authorList>
            <person name="McCorrison J."/>
            <person name="Sanka R."/>
            <person name="Torralba M."/>
            <person name="Gillis M."/>
            <person name="Haft D.H."/>
            <person name="Methe B."/>
            <person name="Sutton G."/>
            <person name="Nelson K.E."/>
        </authorList>
    </citation>
    <scope>NUCLEOTIDE SEQUENCE [LARGE SCALE GENOMIC DNA]</scope>
    <source>
        <strain evidence="5 6">DNF00320</strain>
    </source>
</reference>
<dbReference type="Gene3D" id="1.10.443.10">
    <property type="entry name" value="Intergrase catalytic core"/>
    <property type="match status" value="1"/>
</dbReference>
<feature type="domain" description="Tyr recombinase" evidence="4">
    <location>
        <begin position="240"/>
        <end position="436"/>
    </location>
</feature>
<evidence type="ECO:0000313" key="6">
    <source>
        <dbReference type="Proteomes" id="UP000029525"/>
    </source>
</evidence>
<dbReference type="OrthoDB" id="1493636at2"/>
<dbReference type="Gene3D" id="1.10.150.130">
    <property type="match status" value="1"/>
</dbReference>
<dbReference type="RefSeq" id="WP_036867933.1">
    <property type="nucleotide sequence ID" value="NZ_JRNQ01000064.1"/>
</dbReference>
<evidence type="ECO:0000256" key="3">
    <source>
        <dbReference type="ARBA" id="ARBA00023172"/>
    </source>
</evidence>
<evidence type="ECO:0000256" key="2">
    <source>
        <dbReference type="ARBA" id="ARBA00023125"/>
    </source>
</evidence>
<name>A0A096AA85_9BACT</name>
<evidence type="ECO:0000313" key="5">
    <source>
        <dbReference type="EMBL" id="KGF43805.1"/>
    </source>
</evidence>
<evidence type="ECO:0000256" key="1">
    <source>
        <dbReference type="ARBA" id="ARBA00008857"/>
    </source>
</evidence>
<dbReference type="GO" id="GO:0006310">
    <property type="term" value="P:DNA recombination"/>
    <property type="evidence" value="ECO:0007669"/>
    <property type="project" value="UniProtKB-KW"/>
</dbReference>
<proteinExistence type="inferred from homology"/>
<dbReference type="GO" id="GO:0003677">
    <property type="term" value="F:DNA binding"/>
    <property type="evidence" value="ECO:0007669"/>
    <property type="project" value="UniProtKB-KW"/>
</dbReference>
<dbReference type="InterPro" id="IPR035386">
    <property type="entry name" value="Arm-DNA-bind_5"/>
</dbReference>
<gene>
    <name evidence="5" type="ORF">HMPREF0647_08850</name>
</gene>
<keyword evidence="3" id="KW-0233">DNA recombination</keyword>
<dbReference type="InterPro" id="IPR002104">
    <property type="entry name" value="Integrase_catalytic"/>
</dbReference>
<dbReference type="PANTHER" id="PTHR30349">
    <property type="entry name" value="PHAGE INTEGRASE-RELATED"/>
    <property type="match status" value="1"/>
</dbReference>
<evidence type="ECO:0000259" key="4">
    <source>
        <dbReference type="PROSITE" id="PS51898"/>
    </source>
</evidence>
<dbReference type="CDD" id="cd01185">
    <property type="entry name" value="INTN1_C_like"/>
    <property type="match status" value="1"/>
</dbReference>
<dbReference type="InterPro" id="IPR013762">
    <property type="entry name" value="Integrase-like_cat_sf"/>
</dbReference>
<dbReference type="Proteomes" id="UP000029525">
    <property type="component" value="Unassembled WGS sequence"/>
</dbReference>
<dbReference type="PROSITE" id="PS51898">
    <property type="entry name" value="TYR_RECOMBINASE"/>
    <property type="match status" value="1"/>
</dbReference>
<accession>A0A096AA85</accession>
<dbReference type="SUPFAM" id="SSF56349">
    <property type="entry name" value="DNA breaking-rejoining enzymes"/>
    <property type="match status" value="1"/>
</dbReference>
<dbReference type="GO" id="GO:0015074">
    <property type="term" value="P:DNA integration"/>
    <property type="evidence" value="ECO:0007669"/>
    <property type="project" value="InterPro"/>
</dbReference>
<organism evidence="5 6">
    <name type="scientific">Prevotella bivia DNF00320</name>
    <dbReference type="NCBI Taxonomy" id="1401068"/>
    <lineage>
        <taxon>Bacteria</taxon>
        <taxon>Pseudomonadati</taxon>
        <taxon>Bacteroidota</taxon>
        <taxon>Bacteroidia</taxon>
        <taxon>Bacteroidales</taxon>
        <taxon>Prevotellaceae</taxon>
        <taxon>Prevotella</taxon>
    </lineage>
</organism>
<dbReference type="AlphaFoldDB" id="A0A096AA85"/>
<keyword evidence="2" id="KW-0238">DNA-binding</keyword>
<comment type="caution">
    <text evidence="5">The sequence shown here is derived from an EMBL/GenBank/DDBJ whole genome shotgun (WGS) entry which is preliminary data.</text>
</comment>
<sequence>MLIKRTIKFSLQNQRNAESRLRMRVSYDGKRLDFQTGIILDKKNWDDAQQRIILFNSSAALANDLNDKLSQMLVNMVAIFHDFELKNVMPTTAELRYAYKYHSTPKPQTVATPPEKDGTLSVQQVDIKSEKAKSKSLWKCFDEFVKVNGKLNDWTPATHEKFAALRNHLTGFDKKLTFDKFDEEGISNFIDYLGKNGMKNSTINKQLGFLRWFLRWCYEKDYHANRTFEYYKPKLKNASKRVVFLTADELSTLETFKIPAKHVALGPIRDVFLFTCYTGLRYSDACNLTWDDIHNGKIEIVTVKTSDRILIEINSKAQAILDKYADIHLPDKKVLPVISNQKMNKHLHTLCKLAGIDESIKTTHYEGNKRIDKVQPKYELIGTHCGRRTFICTALAKGIPPSVVMKWTGHSDYKAMKPYIDIADEVKSEYMKQFDE</sequence>
<dbReference type="EMBL" id="JRNQ01000064">
    <property type="protein sequence ID" value="KGF43805.1"/>
    <property type="molecule type" value="Genomic_DNA"/>
</dbReference>
<dbReference type="InterPro" id="IPR011010">
    <property type="entry name" value="DNA_brk_join_enz"/>
</dbReference>
<comment type="similarity">
    <text evidence="1">Belongs to the 'phage' integrase family.</text>
</comment>
<dbReference type="InterPro" id="IPR025269">
    <property type="entry name" value="SAM-like_dom"/>
</dbReference>
<protein>
    <submittedName>
        <fullName evidence="5">Integrase</fullName>
    </submittedName>
</protein>